<name>A0ABV8A4F2_9DEIO</name>
<gene>
    <name evidence="2" type="ORF">ACFOPQ_01200</name>
</gene>
<reference evidence="3" key="1">
    <citation type="journal article" date="2019" name="Int. J. Syst. Evol. Microbiol.">
        <title>The Global Catalogue of Microorganisms (GCM) 10K type strain sequencing project: providing services to taxonomists for standard genome sequencing and annotation.</title>
        <authorList>
            <consortium name="The Broad Institute Genomics Platform"/>
            <consortium name="The Broad Institute Genome Sequencing Center for Infectious Disease"/>
            <person name="Wu L."/>
            <person name="Ma J."/>
        </authorList>
    </citation>
    <scope>NUCLEOTIDE SEQUENCE [LARGE SCALE GENOMIC DNA]</scope>
    <source>
        <strain evidence="3">CCTCC AB 2013263</strain>
    </source>
</reference>
<feature type="chain" id="PRO_5045337498" evidence="1">
    <location>
        <begin position="21"/>
        <end position="172"/>
    </location>
</feature>
<accession>A0ABV8A4F2</accession>
<evidence type="ECO:0000313" key="3">
    <source>
        <dbReference type="Proteomes" id="UP001595748"/>
    </source>
</evidence>
<keyword evidence="1" id="KW-0732">Signal</keyword>
<comment type="caution">
    <text evidence="2">The sequence shown here is derived from an EMBL/GenBank/DDBJ whole genome shotgun (WGS) entry which is preliminary data.</text>
</comment>
<dbReference type="RefSeq" id="WP_380075557.1">
    <property type="nucleotide sequence ID" value="NZ_JBHRZF010000011.1"/>
</dbReference>
<proteinExistence type="predicted"/>
<keyword evidence="3" id="KW-1185">Reference proteome</keyword>
<protein>
    <submittedName>
        <fullName evidence="2">Uncharacterized protein</fullName>
    </submittedName>
</protein>
<evidence type="ECO:0000313" key="2">
    <source>
        <dbReference type="EMBL" id="MFC3859391.1"/>
    </source>
</evidence>
<sequence length="172" mass="18716">MRKFLLAGSMIALSMVPALAQSTAPNISYSVKKDAMTDANQSILIVFEENDTIGVTYVGLRCDGMGGYEVFLKTKNPLFTQTDLSLGGFPTLMYRIDSQPPRTLQTSPVTRNGELDYSTLTFSAGGSQAINNAFIAANKVTIRVVRAGQSNLDYRFPAKGYIAALNKVNRCK</sequence>
<evidence type="ECO:0000256" key="1">
    <source>
        <dbReference type="SAM" id="SignalP"/>
    </source>
</evidence>
<feature type="signal peptide" evidence="1">
    <location>
        <begin position="1"/>
        <end position="20"/>
    </location>
</feature>
<dbReference type="Proteomes" id="UP001595748">
    <property type="component" value="Unassembled WGS sequence"/>
</dbReference>
<dbReference type="EMBL" id="JBHRZF010000011">
    <property type="protein sequence ID" value="MFC3859391.1"/>
    <property type="molecule type" value="Genomic_DNA"/>
</dbReference>
<organism evidence="2 3">
    <name type="scientific">Deinococcus antarcticus</name>
    <dbReference type="NCBI Taxonomy" id="1298767"/>
    <lineage>
        <taxon>Bacteria</taxon>
        <taxon>Thermotogati</taxon>
        <taxon>Deinococcota</taxon>
        <taxon>Deinococci</taxon>
        <taxon>Deinococcales</taxon>
        <taxon>Deinococcaceae</taxon>
        <taxon>Deinococcus</taxon>
    </lineage>
</organism>